<feature type="non-terminal residue" evidence="1">
    <location>
        <position position="1"/>
    </location>
</feature>
<organism evidence="1 2">
    <name type="scientific">Scutellospora calospora</name>
    <dbReference type="NCBI Taxonomy" id="85575"/>
    <lineage>
        <taxon>Eukaryota</taxon>
        <taxon>Fungi</taxon>
        <taxon>Fungi incertae sedis</taxon>
        <taxon>Mucoromycota</taxon>
        <taxon>Glomeromycotina</taxon>
        <taxon>Glomeromycetes</taxon>
        <taxon>Diversisporales</taxon>
        <taxon>Gigasporaceae</taxon>
        <taxon>Scutellospora</taxon>
    </lineage>
</organism>
<name>A0ACA9P2J1_9GLOM</name>
<evidence type="ECO:0000313" key="2">
    <source>
        <dbReference type="Proteomes" id="UP000789860"/>
    </source>
</evidence>
<sequence>KAKCFVDQYSKYTINDTNGNPVHLNGHLTLGENLADNGGIREAYQAWYTRYEKDSDEEYNNILLPGFGNLTREQIFFISYGHSWCSKTRPETAVERVRTDPHSPPAWRVNGVLRNSEKFSEIFKCKSGSKMNPVEKCSL</sequence>
<accession>A0ACA9P2J1</accession>
<reference evidence="1" key="1">
    <citation type="submission" date="2021-06" db="EMBL/GenBank/DDBJ databases">
        <authorList>
            <person name="Kallberg Y."/>
            <person name="Tangrot J."/>
            <person name="Rosling A."/>
        </authorList>
    </citation>
    <scope>NUCLEOTIDE SEQUENCE</scope>
    <source>
        <strain evidence="1">AU212A</strain>
    </source>
</reference>
<feature type="non-terminal residue" evidence="1">
    <location>
        <position position="139"/>
    </location>
</feature>
<comment type="caution">
    <text evidence="1">The sequence shown here is derived from an EMBL/GenBank/DDBJ whole genome shotgun (WGS) entry which is preliminary data.</text>
</comment>
<keyword evidence="2" id="KW-1185">Reference proteome</keyword>
<gene>
    <name evidence="1" type="ORF">SCALOS_LOCUS9878</name>
</gene>
<protein>
    <submittedName>
        <fullName evidence="1">3132_t:CDS:1</fullName>
    </submittedName>
</protein>
<dbReference type="EMBL" id="CAJVPM010033322">
    <property type="protein sequence ID" value="CAG8685105.1"/>
    <property type="molecule type" value="Genomic_DNA"/>
</dbReference>
<proteinExistence type="predicted"/>
<dbReference type="Proteomes" id="UP000789860">
    <property type="component" value="Unassembled WGS sequence"/>
</dbReference>
<evidence type="ECO:0000313" key="1">
    <source>
        <dbReference type="EMBL" id="CAG8685105.1"/>
    </source>
</evidence>